<keyword evidence="3" id="KW-1185">Reference proteome</keyword>
<feature type="domain" description="Peptidase M24" evidence="1">
    <location>
        <begin position="36"/>
        <end position="208"/>
    </location>
</feature>
<dbReference type="RefSeq" id="WP_118954147.1">
    <property type="nucleotide sequence ID" value="NZ_QHCR01000001.1"/>
</dbReference>
<dbReference type="SUPFAM" id="SSF55920">
    <property type="entry name" value="Creatinase/aminopeptidase"/>
    <property type="match status" value="1"/>
</dbReference>
<sequence length="298" mass="34604">MPLTIQKGIFSKLSSKISKYDSSSIRLPDQETKEGFLKAQRLAYQCVTEIEKEMREGWSEFQTAKLMETFLRDHGVKVFLHRPFAWFGEHARFDGYKRFTQFHPSKKRILNANESFILDVSPVVEGYIGDIGYSSSLNPNPELDFGMKYLLKLRSEIPKYFASSMSASEIWWKIDWDAKEHGFDNVHSLYPFAVLGHRVYKVHLPKISFPLLPISFASWFSLQGSYEFLTHKVLPELLTPDHEGNKIGLWAIEPHLGKGKAGFKFEEILVVENDKAYWLDEEVPHVKKYGAFQRTVWE</sequence>
<evidence type="ECO:0000313" key="2">
    <source>
        <dbReference type="EMBL" id="RHX82009.1"/>
    </source>
</evidence>
<evidence type="ECO:0000259" key="1">
    <source>
        <dbReference type="Pfam" id="PF00557"/>
    </source>
</evidence>
<organism evidence="2 3">
    <name type="scientific">Leptospira yasudae</name>
    <dbReference type="NCBI Taxonomy" id="2202201"/>
    <lineage>
        <taxon>Bacteria</taxon>
        <taxon>Pseudomonadati</taxon>
        <taxon>Spirochaetota</taxon>
        <taxon>Spirochaetia</taxon>
        <taxon>Leptospirales</taxon>
        <taxon>Leptospiraceae</taxon>
        <taxon>Leptospira</taxon>
    </lineage>
</organism>
<protein>
    <submittedName>
        <fullName evidence="2">Metallopeptidase family M24</fullName>
    </submittedName>
</protein>
<evidence type="ECO:0000313" key="3">
    <source>
        <dbReference type="Proteomes" id="UP000285569"/>
    </source>
</evidence>
<proteinExistence type="predicted"/>
<dbReference type="InterPro" id="IPR000994">
    <property type="entry name" value="Pept_M24"/>
</dbReference>
<dbReference type="EMBL" id="QHCR01000001">
    <property type="protein sequence ID" value="RHX82009.1"/>
    <property type="molecule type" value="Genomic_DNA"/>
</dbReference>
<name>A0ABX9M7E7_9LEPT</name>
<comment type="caution">
    <text evidence="2">The sequence shown here is derived from an EMBL/GenBank/DDBJ whole genome shotgun (WGS) entry which is preliminary data.</text>
</comment>
<dbReference type="InterPro" id="IPR036005">
    <property type="entry name" value="Creatinase/aminopeptidase-like"/>
</dbReference>
<gene>
    <name evidence="2" type="ORF">DLM77_00625</name>
</gene>
<reference evidence="3" key="1">
    <citation type="submission" date="2018-05" db="EMBL/GenBank/DDBJ databases">
        <title>Leptospira yasudae sp. nov. and Leptospira stimsonii sp. nov., two pathogenic species of the genus Leptospira isolated from environmental sources.</title>
        <authorList>
            <person name="Casanovas-Massana A."/>
            <person name="Hamond C."/>
            <person name="Santos L.A."/>
            <person name="Hacker K.P."/>
            <person name="Balassiano I."/>
            <person name="Medeiros M.A."/>
            <person name="Reis M.G."/>
            <person name="Ko A.I."/>
            <person name="Wunder E.A."/>
        </authorList>
    </citation>
    <scope>NUCLEOTIDE SEQUENCE [LARGE SCALE GENOMIC DNA]</scope>
    <source>
        <strain evidence="3">B21</strain>
    </source>
</reference>
<reference evidence="2 3" key="2">
    <citation type="journal article" date="2020" name="Int. J. Syst. Evol. Microbiol.">
        <title>Leptospira yasudae sp. nov. and Leptospira stimsonii sp. nov., two new species of the pathogenic group isolated from environmental sources.</title>
        <authorList>
            <person name="Casanovas-Massana A."/>
            <person name="Hamond C."/>
            <person name="Santos L.A."/>
            <person name="de Oliveira D."/>
            <person name="Hacker K.P."/>
            <person name="Balassiano I."/>
            <person name="Costa F."/>
            <person name="Medeiros M.A."/>
            <person name="Reis M.G."/>
            <person name="Ko A.I."/>
            <person name="Wunder E.A."/>
        </authorList>
    </citation>
    <scope>NUCLEOTIDE SEQUENCE [LARGE SCALE GENOMIC DNA]</scope>
    <source>
        <strain evidence="2 3">B21</strain>
    </source>
</reference>
<dbReference type="Gene3D" id="3.90.230.10">
    <property type="entry name" value="Creatinase/methionine aminopeptidase superfamily"/>
    <property type="match status" value="1"/>
</dbReference>
<dbReference type="Pfam" id="PF00557">
    <property type="entry name" value="Peptidase_M24"/>
    <property type="match status" value="1"/>
</dbReference>
<accession>A0ABX9M7E7</accession>
<dbReference type="Proteomes" id="UP000285569">
    <property type="component" value="Unassembled WGS sequence"/>
</dbReference>